<evidence type="ECO:0000256" key="2">
    <source>
        <dbReference type="ARBA" id="ARBA00022843"/>
    </source>
</evidence>
<dbReference type="HOGENOM" id="CLU_134152_2_0_1"/>
<accession>A7SX57</accession>
<evidence type="ECO:0008006" key="7">
    <source>
        <dbReference type="Google" id="ProtNLM"/>
    </source>
</evidence>
<keyword evidence="6" id="KW-1185">Reference proteome</keyword>
<keyword evidence="3" id="KW-0810">Translation regulation</keyword>
<reference evidence="5 6" key="1">
    <citation type="journal article" date="2007" name="Science">
        <title>Sea anemone genome reveals ancestral eumetazoan gene repertoire and genomic organization.</title>
        <authorList>
            <person name="Putnam N.H."/>
            <person name="Srivastava M."/>
            <person name="Hellsten U."/>
            <person name="Dirks B."/>
            <person name="Chapman J."/>
            <person name="Salamov A."/>
            <person name="Terry A."/>
            <person name="Shapiro H."/>
            <person name="Lindquist E."/>
            <person name="Kapitonov V.V."/>
            <person name="Jurka J."/>
            <person name="Genikhovich G."/>
            <person name="Grigoriev I.V."/>
            <person name="Lucas S.M."/>
            <person name="Steele R.E."/>
            <person name="Finnerty J.R."/>
            <person name="Technau U."/>
            <person name="Martindale M.Q."/>
            <person name="Rokhsar D.S."/>
        </authorList>
    </citation>
    <scope>NUCLEOTIDE SEQUENCE [LARGE SCALE GENOMIC DNA]</scope>
    <source>
        <strain evidence="6">CH2 X CH6</strain>
    </source>
</reference>
<comment type="similarity">
    <text evidence="1">Belongs to the PAIP2 family.</text>
</comment>
<evidence type="ECO:0000256" key="3">
    <source>
        <dbReference type="ARBA" id="ARBA00022845"/>
    </source>
</evidence>
<dbReference type="Pfam" id="PF07145">
    <property type="entry name" value="PAM2"/>
    <property type="match status" value="1"/>
</dbReference>
<dbReference type="EMBL" id="DS469879">
    <property type="protein sequence ID" value="EDO31706.1"/>
    <property type="molecule type" value="Genomic_DNA"/>
</dbReference>
<sequence length="126" mass="14856">MEKQPKNNEPNPFEDYMWMENMEDFDRQIEEQLIEEEFIRNCIEQLLEDEEERETMSATEIIAQQKFESMKISNPSSQVPQQQRRNVSMKNNSSGYPRFDAYSQRVLSNSKLNPNAKVFVPGVKTA</sequence>
<evidence type="ECO:0000313" key="5">
    <source>
        <dbReference type="EMBL" id="EDO31706.1"/>
    </source>
</evidence>
<dbReference type="PANTHER" id="PTHR13154">
    <property type="entry name" value="POLYADENYLATE-BINDING PROTEIN-INTERACTING PROTEIN 2"/>
    <property type="match status" value="1"/>
</dbReference>
<keyword evidence="2" id="KW-0832">Ubl conjugation</keyword>
<evidence type="ECO:0000313" key="6">
    <source>
        <dbReference type="Proteomes" id="UP000001593"/>
    </source>
</evidence>
<feature type="compositionally biased region" description="Polar residues" evidence="4">
    <location>
        <begin position="71"/>
        <end position="95"/>
    </location>
</feature>
<dbReference type="FunCoup" id="A7SX57">
    <property type="interactions" value="309"/>
</dbReference>
<dbReference type="GO" id="GO:0017148">
    <property type="term" value="P:negative regulation of translation"/>
    <property type="evidence" value="ECO:0000318"/>
    <property type="project" value="GO_Central"/>
</dbReference>
<dbReference type="GO" id="GO:0000900">
    <property type="term" value="F:mRNA regulatory element binding translation repressor activity"/>
    <property type="evidence" value="ECO:0007669"/>
    <property type="project" value="InterPro"/>
</dbReference>
<dbReference type="PANTHER" id="PTHR13154:SF6">
    <property type="entry name" value="GEO05078P1"/>
    <property type="match status" value="1"/>
</dbReference>
<feature type="region of interest" description="Disordered" evidence="4">
    <location>
        <begin position="71"/>
        <end position="96"/>
    </location>
</feature>
<protein>
    <recommendedName>
        <fullName evidence="7">Ataxin-2 C-terminal domain-containing protein</fullName>
    </recommendedName>
</protein>
<organism evidence="5 6">
    <name type="scientific">Nematostella vectensis</name>
    <name type="common">Starlet sea anemone</name>
    <dbReference type="NCBI Taxonomy" id="45351"/>
    <lineage>
        <taxon>Eukaryota</taxon>
        <taxon>Metazoa</taxon>
        <taxon>Cnidaria</taxon>
        <taxon>Anthozoa</taxon>
        <taxon>Hexacorallia</taxon>
        <taxon>Actiniaria</taxon>
        <taxon>Edwardsiidae</taxon>
        <taxon>Nematostella</taxon>
    </lineage>
</organism>
<evidence type="ECO:0000256" key="4">
    <source>
        <dbReference type="SAM" id="MobiDB-lite"/>
    </source>
</evidence>
<dbReference type="KEGG" id="nve:5502643"/>
<dbReference type="OrthoDB" id="5985142at2759"/>
<proteinExistence type="inferred from homology"/>
<dbReference type="InParanoid" id="A7SX57"/>
<dbReference type="GO" id="GO:0005737">
    <property type="term" value="C:cytoplasm"/>
    <property type="evidence" value="ECO:0000318"/>
    <property type="project" value="GO_Central"/>
</dbReference>
<name>A7SX57_NEMVE</name>
<evidence type="ECO:0000256" key="1">
    <source>
        <dbReference type="ARBA" id="ARBA00006858"/>
    </source>
</evidence>
<dbReference type="InterPro" id="IPR009818">
    <property type="entry name" value="PAM2_motif"/>
</dbReference>
<dbReference type="GO" id="GO:0030371">
    <property type="term" value="F:translation repressor activity"/>
    <property type="evidence" value="ECO:0000318"/>
    <property type="project" value="GO_Central"/>
</dbReference>
<dbReference type="AlphaFoldDB" id="A7SX57"/>
<dbReference type="OMA" id="MWIENEE"/>
<dbReference type="GO" id="GO:0045947">
    <property type="term" value="P:negative regulation of translational initiation"/>
    <property type="evidence" value="ECO:0007669"/>
    <property type="project" value="InterPro"/>
</dbReference>
<dbReference type="InterPro" id="IPR040396">
    <property type="entry name" value="PAIP2-like"/>
</dbReference>
<gene>
    <name evidence="5" type="ORF">NEMVEDRAFT_v1g247891</name>
</gene>
<dbReference type="Proteomes" id="UP000001593">
    <property type="component" value="Unassembled WGS sequence"/>
</dbReference>